<sequence>MKWVAGAIAVLALILIINEPRYQRHVAAQEAISSFMEQSANMSAELKRQAEQSRINSYNAEKIKVFVPARDTKTCMTILKVNEINNRVIECNKDRYVELRRDEVEQFKIEQGLN</sequence>
<accession>C6XDF7</accession>
<evidence type="ECO:0000313" key="1">
    <source>
        <dbReference type="EMBL" id="ACT50582.1"/>
    </source>
</evidence>
<organism evidence="1 2">
    <name type="scientific">Methylovorus glucosotrophus (strain SIP3-4)</name>
    <dbReference type="NCBI Taxonomy" id="582744"/>
    <lineage>
        <taxon>Bacteria</taxon>
        <taxon>Pseudomonadati</taxon>
        <taxon>Pseudomonadota</taxon>
        <taxon>Betaproteobacteria</taxon>
        <taxon>Nitrosomonadales</taxon>
        <taxon>Methylophilaceae</taxon>
        <taxon>Methylovorus</taxon>
    </lineage>
</organism>
<gene>
    <name evidence="1" type="ordered locus">Msip34_1336</name>
</gene>
<dbReference type="STRING" id="582744.Msip34_1336"/>
<name>C6XDF7_METGS</name>
<evidence type="ECO:0000313" key="2">
    <source>
        <dbReference type="Proteomes" id="UP000002743"/>
    </source>
</evidence>
<dbReference type="RefSeq" id="WP_015830054.1">
    <property type="nucleotide sequence ID" value="NC_012969.1"/>
</dbReference>
<protein>
    <submittedName>
        <fullName evidence="1">Uncharacterized protein</fullName>
    </submittedName>
</protein>
<keyword evidence="2" id="KW-1185">Reference proteome</keyword>
<dbReference type="EMBL" id="CP001674">
    <property type="protein sequence ID" value="ACT50582.1"/>
    <property type="molecule type" value="Genomic_DNA"/>
</dbReference>
<dbReference type="Proteomes" id="UP000002743">
    <property type="component" value="Chromosome"/>
</dbReference>
<reference evidence="1 2" key="2">
    <citation type="journal article" date="2011" name="J. Bacteriol.">
        <title>Genomes of three methylotrophs from a single niche uncover genetic and metabolic divergence of Methylophilaceae.</title>
        <authorList>
            <person name="Lapidus A."/>
            <person name="Clum A."/>
            <person name="Labutti K."/>
            <person name="Kaluzhnaya M.G."/>
            <person name="Lim S."/>
            <person name="Beck D.A."/>
            <person name="Glavina Del Rio T."/>
            <person name="Nolan M."/>
            <person name="Mavromatis K."/>
            <person name="Huntemann M."/>
            <person name="Lucas S."/>
            <person name="Lidstrom M.E."/>
            <person name="Ivanova N."/>
            <person name="Chistoserdova L."/>
        </authorList>
    </citation>
    <scope>NUCLEOTIDE SEQUENCE [LARGE SCALE GENOMIC DNA]</scope>
    <source>
        <strain evidence="1 2">SIP3-4</strain>
    </source>
</reference>
<proteinExistence type="predicted"/>
<reference evidence="2" key="1">
    <citation type="submission" date="2009-07" db="EMBL/GenBank/DDBJ databases">
        <title>Complete sequence of chromosome of Methylovorus sp. SIP3-4.</title>
        <authorList>
            <person name="Lucas S."/>
            <person name="Copeland A."/>
            <person name="Lapidus A."/>
            <person name="Glavina del Rio T."/>
            <person name="Tice H."/>
            <person name="Bruce D."/>
            <person name="Goodwin L."/>
            <person name="Pitluck S."/>
            <person name="Clum A."/>
            <person name="Larimer F."/>
            <person name="Land M."/>
            <person name="Hauser L."/>
            <person name="Kyrpides N."/>
            <person name="Mikhailova N."/>
            <person name="Kayluzhnaya M."/>
            <person name="Chistoserdova L."/>
        </authorList>
    </citation>
    <scope>NUCLEOTIDE SEQUENCE [LARGE SCALE GENOMIC DNA]</scope>
    <source>
        <strain evidence="2">SIP3-4</strain>
    </source>
</reference>
<dbReference type="AlphaFoldDB" id="C6XDF7"/>
<dbReference type="HOGENOM" id="CLU_2118171_0_0_4"/>
<dbReference type="KEGG" id="mei:Msip34_1336"/>